<dbReference type="EMBL" id="AZMM01006461">
    <property type="protein sequence ID" value="ETJ39665.1"/>
    <property type="molecule type" value="Genomic_DNA"/>
</dbReference>
<name>W1YD70_9ZZZZ</name>
<gene>
    <name evidence="2" type="ORF">Q604_UNBC06461G0001</name>
</gene>
<keyword evidence="1" id="KW-0472">Membrane</keyword>
<reference evidence="2" key="1">
    <citation type="submission" date="2013-12" db="EMBL/GenBank/DDBJ databases">
        <title>A Varibaculum cambriense genome reconstructed from a premature infant gut community with otherwise low bacterial novelty that shifts toward anaerobic metabolism during the third week of life.</title>
        <authorList>
            <person name="Brown C.T."/>
            <person name="Sharon I."/>
            <person name="Thomas B.C."/>
            <person name="Castelle C.J."/>
            <person name="Morowitz M.J."/>
            <person name="Banfield J.F."/>
        </authorList>
    </citation>
    <scope>NUCLEOTIDE SEQUENCE</scope>
</reference>
<accession>W1YD70</accession>
<sequence length="75" mass="7761">LSTALAPAVLAASGSEGNILLPHSYDLVWGTIAFLLIAGLLIFFALPPFTAARGERTKKIEAGLALADKAKIGRA</sequence>
<keyword evidence="1" id="KW-0812">Transmembrane</keyword>
<feature type="non-terminal residue" evidence="2">
    <location>
        <position position="1"/>
    </location>
</feature>
<keyword evidence="1" id="KW-1133">Transmembrane helix</keyword>
<dbReference type="AlphaFoldDB" id="W1YD70"/>
<evidence type="ECO:0000313" key="2">
    <source>
        <dbReference type="EMBL" id="ETJ39665.1"/>
    </source>
</evidence>
<organism evidence="2">
    <name type="scientific">human gut metagenome</name>
    <dbReference type="NCBI Taxonomy" id="408170"/>
    <lineage>
        <taxon>unclassified sequences</taxon>
        <taxon>metagenomes</taxon>
        <taxon>organismal metagenomes</taxon>
    </lineage>
</organism>
<protein>
    <submittedName>
        <fullName evidence="2">ATP synthase subunit b</fullName>
    </submittedName>
</protein>
<dbReference type="CDD" id="cd06503">
    <property type="entry name" value="ATP-synt_Fo_b"/>
    <property type="match status" value="1"/>
</dbReference>
<feature type="transmembrane region" description="Helical" evidence="1">
    <location>
        <begin position="27"/>
        <end position="49"/>
    </location>
</feature>
<proteinExistence type="predicted"/>
<comment type="caution">
    <text evidence="2">The sequence shown here is derived from an EMBL/GenBank/DDBJ whole genome shotgun (WGS) entry which is preliminary data.</text>
</comment>
<evidence type="ECO:0000256" key="1">
    <source>
        <dbReference type="SAM" id="Phobius"/>
    </source>
</evidence>
<feature type="non-terminal residue" evidence="2">
    <location>
        <position position="75"/>
    </location>
</feature>